<proteinExistence type="predicted"/>
<accession>F8FR58</accession>
<gene>
    <name evidence="1" type="primary">iolD</name>
    <name evidence="1" type="ordered locus">KNP414_01935</name>
</gene>
<dbReference type="KEGG" id="pms:KNP414_01935"/>
<dbReference type="PATRIC" id="fig|1036673.3.peg.1730"/>
<dbReference type="AlphaFoldDB" id="F8FR58"/>
<dbReference type="Proteomes" id="UP000006620">
    <property type="component" value="Chromosome"/>
</dbReference>
<reference evidence="2" key="1">
    <citation type="submission" date="2011-06" db="EMBL/GenBank/DDBJ databases">
        <title>Complete genome sequence of Paenibacillus mucilaginosus KNP414.</title>
        <authorList>
            <person name="Wang J."/>
            <person name="Hu S."/>
            <person name="Hu X."/>
            <person name="Zhang B."/>
            <person name="Dong D."/>
            <person name="Zhang S."/>
            <person name="Zhao K."/>
            <person name="Wu D."/>
        </authorList>
    </citation>
    <scope>NUCLEOTIDE SEQUENCE [LARGE SCALE GENOMIC DNA]</scope>
    <source>
        <strain evidence="2">KNP414</strain>
    </source>
</reference>
<protein>
    <submittedName>
        <fullName evidence="1">IolD</fullName>
    </submittedName>
</protein>
<dbReference type="EMBL" id="CP002869">
    <property type="protein sequence ID" value="AEI40496.1"/>
    <property type="molecule type" value="Genomic_DNA"/>
</dbReference>
<name>F8FR58_PAEMK</name>
<sequence>MGSKIRLTTSQALIKFLNQQYIHVDGRESPFVEGIFTIFGHGNVLHL</sequence>
<reference evidence="1 2" key="2">
    <citation type="journal article" date="2013" name="Genome Announc.">
        <title>Genome Sequence of Growth-Improving Paenibacillus mucilaginosus Strain KNP414.</title>
        <authorList>
            <person name="Lu J.J."/>
            <person name="Wang J.F."/>
            <person name="Hu X.F."/>
        </authorList>
    </citation>
    <scope>NUCLEOTIDE SEQUENCE [LARGE SCALE GENOMIC DNA]</scope>
    <source>
        <strain evidence="1 2">KNP414</strain>
    </source>
</reference>
<organism evidence="1 2">
    <name type="scientific">Paenibacillus mucilaginosus (strain KNP414)</name>
    <dbReference type="NCBI Taxonomy" id="1036673"/>
    <lineage>
        <taxon>Bacteria</taxon>
        <taxon>Bacillati</taxon>
        <taxon>Bacillota</taxon>
        <taxon>Bacilli</taxon>
        <taxon>Bacillales</taxon>
        <taxon>Paenibacillaceae</taxon>
        <taxon>Paenibacillus</taxon>
    </lineage>
</organism>
<evidence type="ECO:0000313" key="1">
    <source>
        <dbReference type="EMBL" id="AEI40496.1"/>
    </source>
</evidence>
<dbReference type="HOGENOM" id="CLU_3209715_0_0_9"/>
<evidence type="ECO:0000313" key="2">
    <source>
        <dbReference type="Proteomes" id="UP000006620"/>
    </source>
</evidence>